<dbReference type="Gene3D" id="1.10.760.10">
    <property type="entry name" value="Cytochrome c-like domain"/>
    <property type="match status" value="1"/>
</dbReference>
<name>A0A1Y0I3J9_9GAMM</name>
<organism evidence="6 7">
    <name type="scientific">Oleiphilus messinensis</name>
    <dbReference type="NCBI Taxonomy" id="141451"/>
    <lineage>
        <taxon>Bacteria</taxon>
        <taxon>Pseudomonadati</taxon>
        <taxon>Pseudomonadota</taxon>
        <taxon>Gammaproteobacteria</taxon>
        <taxon>Oceanospirillales</taxon>
        <taxon>Oleiphilaceae</taxon>
        <taxon>Oleiphilus</taxon>
    </lineage>
</organism>
<sequence length="488" mass="53732">MTPYSPFNSTFSSAKSSTSWFSVLLLILQIALCEVVIASPTGSVTDANQHRKAFMSPFATLNMMEGLDFRVGQSIFEKIWVFAPSSTTASDGLGPLYNARSCSHCHQRNGRGLAPNAGEQMSTSLLFRLSIPLSSEIPEPEHTVTENKLYDQTGVIPEPTYGTQLQTFAYPGGKAEATVRTQYTEQLIALHGGEVVTLRQPAFTVHNLNYGNLHPHALLSPRIASPIIGLGLIDAIPDEAINRQADPQDSDKDGISGRVNRVWDIAKQQMAQGRYGWKAGQPTLDQQNNAALRNDLGISNWLFPDPYGDCTPEQTACLEQAHGNSEGQDNLEASRKMTDALLFYTKHIAVPPRRNTDDPRVAEGAQIFSEIGCDQCHTPSYQISWPDTQNTKTIFPYTDFLLHDLGEALADHRPEFSAAGNEWRTPPLWGLGLTAAVSGQVNLLHDGRARSILEAILWHGGEAEPHKKHVISLTPKQRQKLILFLESL</sequence>
<dbReference type="SUPFAM" id="SSF46626">
    <property type="entry name" value="Cytochrome c"/>
    <property type="match status" value="1"/>
</dbReference>
<dbReference type="GO" id="GO:0004130">
    <property type="term" value="F:cytochrome-c peroxidase activity"/>
    <property type="evidence" value="ECO:0007669"/>
    <property type="project" value="TreeGrafter"/>
</dbReference>
<dbReference type="InterPro" id="IPR009056">
    <property type="entry name" value="Cyt_c-like_dom"/>
</dbReference>
<dbReference type="OrthoDB" id="9805202at2"/>
<dbReference type="InterPro" id="IPR036909">
    <property type="entry name" value="Cyt_c-like_dom_sf"/>
</dbReference>
<proteinExistence type="predicted"/>
<dbReference type="Pfam" id="PF06537">
    <property type="entry name" value="DHOR"/>
    <property type="match status" value="1"/>
</dbReference>
<evidence type="ECO:0000313" key="7">
    <source>
        <dbReference type="Proteomes" id="UP000196027"/>
    </source>
</evidence>
<dbReference type="RefSeq" id="WP_087460191.1">
    <property type="nucleotide sequence ID" value="NZ_CP021425.1"/>
</dbReference>
<dbReference type="PIRSF" id="PIRSF028099">
    <property type="entry name" value="DUF1111"/>
    <property type="match status" value="1"/>
</dbReference>
<dbReference type="GO" id="GO:0009055">
    <property type="term" value="F:electron transfer activity"/>
    <property type="evidence" value="ECO:0007669"/>
    <property type="project" value="InterPro"/>
</dbReference>
<dbReference type="GO" id="GO:0046872">
    <property type="term" value="F:metal ion binding"/>
    <property type="evidence" value="ECO:0007669"/>
    <property type="project" value="UniProtKB-KW"/>
</dbReference>
<reference evidence="6 7" key="1">
    <citation type="submission" date="2017-05" db="EMBL/GenBank/DDBJ databases">
        <title>Genomic insights into alkan degradation activity of Oleiphilus messinensis.</title>
        <authorList>
            <person name="Kozyavkin S.A."/>
            <person name="Slesarev A.I."/>
            <person name="Golyshin P.N."/>
            <person name="Korzhenkov A."/>
            <person name="Golyshina O.N."/>
            <person name="Toshchakov S.V."/>
        </authorList>
    </citation>
    <scope>NUCLEOTIDE SEQUENCE [LARGE SCALE GENOMIC DNA]</scope>
    <source>
        <strain evidence="6 7">ME102</strain>
    </source>
</reference>
<evidence type="ECO:0000256" key="4">
    <source>
        <dbReference type="PROSITE-ProRule" id="PRU00433"/>
    </source>
</evidence>
<feature type="domain" description="Cytochrome c" evidence="5">
    <location>
        <begin position="359"/>
        <end position="488"/>
    </location>
</feature>
<dbReference type="EMBL" id="CP021425">
    <property type="protein sequence ID" value="ARU55047.1"/>
    <property type="molecule type" value="Genomic_DNA"/>
</dbReference>
<evidence type="ECO:0000313" key="6">
    <source>
        <dbReference type="EMBL" id="ARU55047.1"/>
    </source>
</evidence>
<dbReference type="InterPro" id="IPR051395">
    <property type="entry name" value="Cytochrome_c_Peroxidase/MauG"/>
</dbReference>
<dbReference type="GO" id="GO:0020037">
    <property type="term" value="F:heme binding"/>
    <property type="evidence" value="ECO:0007669"/>
    <property type="project" value="InterPro"/>
</dbReference>
<evidence type="ECO:0000256" key="3">
    <source>
        <dbReference type="ARBA" id="ARBA00023004"/>
    </source>
</evidence>
<dbReference type="PANTHER" id="PTHR30600:SF4">
    <property type="entry name" value="CYTOCHROME C DOMAIN-CONTAINING PROTEIN"/>
    <property type="match status" value="1"/>
</dbReference>
<dbReference type="PANTHER" id="PTHR30600">
    <property type="entry name" value="CYTOCHROME C PEROXIDASE-RELATED"/>
    <property type="match status" value="1"/>
</dbReference>
<evidence type="ECO:0000256" key="1">
    <source>
        <dbReference type="ARBA" id="ARBA00022617"/>
    </source>
</evidence>
<gene>
    <name evidence="6" type="ORF">OLMES_0960</name>
</gene>
<dbReference type="PROSITE" id="PS51007">
    <property type="entry name" value="CYTC"/>
    <property type="match status" value="1"/>
</dbReference>
<keyword evidence="2 4" id="KW-0479">Metal-binding</keyword>
<evidence type="ECO:0000256" key="2">
    <source>
        <dbReference type="ARBA" id="ARBA00022723"/>
    </source>
</evidence>
<dbReference type="InterPro" id="IPR010538">
    <property type="entry name" value="DHOR"/>
</dbReference>
<dbReference type="Proteomes" id="UP000196027">
    <property type="component" value="Chromosome"/>
</dbReference>
<dbReference type="KEGG" id="ome:OLMES_0960"/>
<accession>A0A1Y0I3J9</accession>
<protein>
    <submittedName>
        <fullName evidence="6">Thiol oxidoreductase</fullName>
    </submittedName>
</protein>
<keyword evidence="1 4" id="KW-0349">Heme</keyword>
<keyword evidence="7" id="KW-1185">Reference proteome</keyword>
<dbReference type="AlphaFoldDB" id="A0A1Y0I3J9"/>
<keyword evidence="3 4" id="KW-0408">Iron</keyword>
<evidence type="ECO:0000259" key="5">
    <source>
        <dbReference type="PROSITE" id="PS51007"/>
    </source>
</evidence>